<evidence type="ECO:0008006" key="3">
    <source>
        <dbReference type="Google" id="ProtNLM"/>
    </source>
</evidence>
<name>A0AAV3UAR0_9EURY</name>
<protein>
    <recommendedName>
        <fullName evidence="3">Small CPxCG-related zinc finger protein</fullName>
    </recommendedName>
</protein>
<evidence type="ECO:0000313" key="2">
    <source>
        <dbReference type="Proteomes" id="UP001501729"/>
    </source>
</evidence>
<dbReference type="GeneID" id="68614761"/>
<sequence>MAICPNCDADITDWAQRLERAAAASTPKVWTCPDCDAVLGITDWGSS</sequence>
<evidence type="ECO:0000313" key="1">
    <source>
        <dbReference type="EMBL" id="GAA5040286.1"/>
    </source>
</evidence>
<proteinExistence type="predicted"/>
<dbReference type="EMBL" id="BAABKX010000001">
    <property type="protein sequence ID" value="GAA5040286.1"/>
    <property type="molecule type" value="Genomic_DNA"/>
</dbReference>
<comment type="caution">
    <text evidence="1">The sequence shown here is derived from an EMBL/GenBank/DDBJ whole genome shotgun (WGS) entry which is preliminary data.</text>
</comment>
<reference evidence="1 2" key="1">
    <citation type="journal article" date="2019" name="Int. J. Syst. Evol. Microbiol.">
        <title>The Global Catalogue of Microorganisms (GCM) 10K type strain sequencing project: providing services to taxonomists for standard genome sequencing and annotation.</title>
        <authorList>
            <consortium name="The Broad Institute Genomics Platform"/>
            <consortium name="The Broad Institute Genome Sequencing Center for Infectious Disease"/>
            <person name="Wu L."/>
            <person name="Ma J."/>
        </authorList>
    </citation>
    <scope>NUCLEOTIDE SEQUENCE [LARGE SCALE GENOMIC DNA]</scope>
    <source>
        <strain evidence="1 2">JCM 17504</strain>
    </source>
</reference>
<dbReference type="Proteomes" id="UP001501729">
    <property type="component" value="Unassembled WGS sequence"/>
</dbReference>
<dbReference type="RefSeq" id="WP_227774675.1">
    <property type="nucleotide sequence ID" value="NZ_BAABKX010000001.1"/>
</dbReference>
<organism evidence="1 2">
    <name type="scientific">Haladaptatus pallidirubidus</name>
    <dbReference type="NCBI Taxonomy" id="1008152"/>
    <lineage>
        <taxon>Archaea</taxon>
        <taxon>Methanobacteriati</taxon>
        <taxon>Methanobacteriota</taxon>
        <taxon>Stenosarchaea group</taxon>
        <taxon>Halobacteria</taxon>
        <taxon>Halobacteriales</taxon>
        <taxon>Haladaptataceae</taxon>
        <taxon>Haladaptatus</taxon>
    </lineage>
</organism>
<dbReference type="SUPFAM" id="SSF57783">
    <property type="entry name" value="Zinc beta-ribbon"/>
    <property type="match status" value="1"/>
</dbReference>
<keyword evidence="2" id="KW-1185">Reference proteome</keyword>
<gene>
    <name evidence="1" type="ORF">GCM10025751_00680</name>
</gene>
<dbReference type="AlphaFoldDB" id="A0AAV3UAR0"/>
<accession>A0AAV3UAR0</accession>